<name>E8Q5U0_BLOVB</name>
<dbReference type="NCBIfam" id="NF008385">
    <property type="entry name" value="PRK11180.1"/>
    <property type="match status" value="1"/>
</dbReference>
<feature type="active site" evidence="4">
    <location>
        <position position="151"/>
    </location>
</feature>
<keyword evidence="2 6" id="KW-0413">Isomerase</keyword>
<comment type="function">
    <text evidence="6">Responsible for synthesis of pseudouridine from uracil.</text>
</comment>
<proteinExistence type="inferred from homology"/>
<reference evidence="8 9" key="1">
    <citation type="journal article" date="2010" name="BMC Genomics">
        <title>Unprecedented loss of ammonia assimilation capability in a urease-encoding bacterial mutualist.</title>
        <authorList>
            <person name="Williams L.E."/>
            <person name="Wernegreen J.J."/>
        </authorList>
    </citation>
    <scope>NUCLEOTIDE SEQUENCE [LARGE SCALE GENOMIC DNA]</scope>
    <source>
        <strain evidence="8 9">BVAF</strain>
    </source>
</reference>
<dbReference type="InterPro" id="IPR006224">
    <property type="entry name" value="PsdUridine_synth_RluA-like_CS"/>
</dbReference>
<dbReference type="GO" id="GO:0000455">
    <property type="term" value="P:enzyme-directed rRNA pseudouridine synthesis"/>
    <property type="evidence" value="ECO:0007669"/>
    <property type="project" value="TreeGrafter"/>
</dbReference>
<evidence type="ECO:0000259" key="7">
    <source>
        <dbReference type="SMART" id="SM00363"/>
    </source>
</evidence>
<dbReference type="SUPFAM" id="SSF55120">
    <property type="entry name" value="Pseudouridine synthase"/>
    <property type="match status" value="1"/>
</dbReference>
<organism evidence="8 9">
    <name type="scientific">Blochmanniella vafra (strain BVAF)</name>
    <dbReference type="NCBI Taxonomy" id="859654"/>
    <lineage>
        <taxon>Bacteria</taxon>
        <taxon>Pseudomonadati</taxon>
        <taxon>Pseudomonadota</taxon>
        <taxon>Gammaproteobacteria</taxon>
        <taxon>Enterobacterales</taxon>
        <taxon>Enterobacteriaceae</taxon>
        <taxon>ant endosymbionts</taxon>
        <taxon>Candidatus Blochmanniella</taxon>
    </lineage>
</organism>
<dbReference type="OrthoDB" id="9807829at2"/>
<comment type="catalytic activity">
    <reaction evidence="3">
        <text>uridine(1911/1915/1917) in 23S rRNA = pseudouridine(1911/1915/1917) in 23S rRNA</text>
        <dbReference type="Rhea" id="RHEA:42524"/>
        <dbReference type="Rhea" id="RHEA-COMP:10097"/>
        <dbReference type="Rhea" id="RHEA-COMP:10098"/>
        <dbReference type="ChEBI" id="CHEBI:65314"/>
        <dbReference type="ChEBI" id="CHEBI:65315"/>
        <dbReference type="EC" id="5.4.99.23"/>
    </reaction>
</comment>
<accession>E8Q5U0</accession>
<dbReference type="HOGENOM" id="CLU_016902_4_4_6"/>
<dbReference type="InterPro" id="IPR020103">
    <property type="entry name" value="PsdUridine_synth_cat_dom_sf"/>
</dbReference>
<feature type="domain" description="RNA-binding S4" evidence="7">
    <location>
        <begin position="23"/>
        <end position="80"/>
    </location>
</feature>
<dbReference type="PANTHER" id="PTHR21600:SF44">
    <property type="entry name" value="RIBOSOMAL LARGE SUBUNIT PSEUDOURIDINE SYNTHASE D"/>
    <property type="match status" value="1"/>
</dbReference>
<evidence type="ECO:0000256" key="5">
    <source>
        <dbReference type="PROSITE-ProRule" id="PRU00182"/>
    </source>
</evidence>
<evidence type="ECO:0000256" key="1">
    <source>
        <dbReference type="ARBA" id="ARBA00010876"/>
    </source>
</evidence>
<comment type="catalytic activity">
    <reaction evidence="6">
        <text>a uridine in RNA = a pseudouridine in RNA</text>
        <dbReference type="Rhea" id="RHEA:48348"/>
        <dbReference type="Rhea" id="RHEA-COMP:12068"/>
        <dbReference type="Rhea" id="RHEA-COMP:12069"/>
        <dbReference type="ChEBI" id="CHEBI:65314"/>
        <dbReference type="ChEBI" id="CHEBI:65315"/>
    </reaction>
</comment>
<dbReference type="PANTHER" id="PTHR21600">
    <property type="entry name" value="MITOCHONDRIAL RNA PSEUDOURIDINE SYNTHASE"/>
    <property type="match status" value="1"/>
</dbReference>
<dbReference type="CDD" id="cd02869">
    <property type="entry name" value="PseudoU_synth_RluA_like"/>
    <property type="match status" value="1"/>
</dbReference>
<sequence>MLEKIYDNITIKPIVVQIAYSGKRLDWVLSELLPQFSRSQIKRWIINKKVVINNQISVLPKKKVISGEIIEINDINNDSTSDCNNNILIPQNISLNIVYEDNDILVINKPSNMVVHPGVKNNKDTVLNALLYRYPSIMQISKQAGIVQRLDKDTTGLMIIAKTYLAYTNLLQSFKMKQVIKEYDAVVCGTFSYNAGIISQPIRRHSINRTCMTVHPHGKPAVTRYSVVESFGRTYSRIRVYLETGRTHQIRVHMAYINHPVVGDVKYGIKFKNSTTGKLSISDDVSICLSSFNRQALHACKLQLVHPITRLKMHWIVPLPEDMLKLVTVLKKM</sequence>
<evidence type="ECO:0000256" key="2">
    <source>
        <dbReference type="ARBA" id="ARBA00023235"/>
    </source>
</evidence>
<dbReference type="EC" id="5.4.99.-" evidence="6"/>
<dbReference type="STRING" id="859654.BVAF_182"/>
<dbReference type="Pfam" id="PF01479">
    <property type="entry name" value="S4"/>
    <property type="match status" value="1"/>
</dbReference>
<dbReference type="AlphaFoldDB" id="E8Q5U0"/>
<dbReference type="Gene3D" id="3.10.290.10">
    <property type="entry name" value="RNA-binding S4 domain"/>
    <property type="match status" value="1"/>
</dbReference>
<dbReference type="Proteomes" id="UP000007464">
    <property type="component" value="Chromosome"/>
</dbReference>
<evidence type="ECO:0000256" key="4">
    <source>
        <dbReference type="PIRSR" id="PIRSR606225-1"/>
    </source>
</evidence>
<comment type="similarity">
    <text evidence="1 6">Belongs to the pseudouridine synthase RluA family.</text>
</comment>
<dbReference type="InterPro" id="IPR006225">
    <property type="entry name" value="PsdUridine_synth_RluC/D"/>
</dbReference>
<evidence type="ECO:0000313" key="8">
    <source>
        <dbReference type="EMBL" id="ADV33587.1"/>
    </source>
</evidence>
<gene>
    <name evidence="8" type="primary">rluD</name>
    <name evidence="8" type="ordered locus">BVAF_182</name>
</gene>
<dbReference type="InterPro" id="IPR002942">
    <property type="entry name" value="S4_RNA-bd"/>
</dbReference>
<dbReference type="NCBIfam" id="TIGR00005">
    <property type="entry name" value="rluA_subfam"/>
    <property type="match status" value="1"/>
</dbReference>
<dbReference type="Gene3D" id="3.30.2350.10">
    <property type="entry name" value="Pseudouridine synthase"/>
    <property type="match status" value="1"/>
</dbReference>
<dbReference type="InterPro" id="IPR036986">
    <property type="entry name" value="S4_RNA-bd_sf"/>
</dbReference>
<dbReference type="InterPro" id="IPR050188">
    <property type="entry name" value="RluA_PseudoU_synthase"/>
</dbReference>
<evidence type="ECO:0000313" key="9">
    <source>
        <dbReference type="Proteomes" id="UP000007464"/>
    </source>
</evidence>
<dbReference type="GO" id="GO:0160140">
    <property type="term" value="F:23S rRNA pseudouridine(1911/1915/1917) synthase activity"/>
    <property type="evidence" value="ECO:0007669"/>
    <property type="project" value="UniProtKB-EC"/>
</dbReference>
<evidence type="ECO:0000256" key="6">
    <source>
        <dbReference type="RuleBase" id="RU362028"/>
    </source>
</evidence>
<protein>
    <recommendedName>
        <fullName evidence="6">Pseudouridine synthase</fullName>
        <ecNumber evidence="6">5.4.99.-</ecNumber>
    </recommendedName>
</protein>
<keyword evidence="5" id="KW-0694">RNA-binding</keyword>
<dbReference type="PROSITE" id="PS50889">
    <property type="entry name" value="S4"/>
    <property type="match status" value="1"/>
</dbReference>
<dbReference type="GO" id="GO:0003723">
    <property type="term" value="F:RNA binding"/>
    <property type="evidence" value="ECO:0007669"/>
    <property type="project" value="UniProtKB-KW"/>
</dbReference>
<dbReference type="SMART" id="SM00363">
    <property type="entry name" value="S4"/>
    <property type="match status" value="1"/>
</dbReference>
<dbReference type="InterPro" id="IPR006145">
    <property type="entry name" value="PsdUridine_synth_RsuA/RluA"/>
</dbReference>
<keyword evidence="9" id="KW-1185">Reference proteome</keyword>
<dbReference type="KEGG" id="bva:BVAF_182"/>
<dbReference type="CDD" id="cd00165">
    <property type="entry name" value="S4"/>
    <property type="match status" value="1"/>
</dbReference>
<dbReference type="SUPFAM" id="SSF55174">
    <property type="entry name" value="Alpha-L RNA-binding motif"/>
    <property type="match status" value="1"/>
</dbReference>
<dbReference type="EMBL" id="CP002189">
    <property type="protein sequence ID" value="ADV33587.1"/>
    <property type="molecule type" value="Genomic_DNA"/>
</dbReference>
<evidence type="ECO:0000256" key="3">
    <source>
        <dbReference type="ARBA" id="ARBA00036882"/>
    </source>
</evidence>
<dbReference type="RefSeq" id="WP_013516512.1">
    <property type="nucleotide sequence ID" value="NC_014909.2"/>
</dbReference>
<dbReference type="PROSITE" id="PS01129">
    <property type="entry name" value="PSI_RLU"/>
    <property type="match status" value="1"/>
</dbReference>
<dbReference type="Pfam" id="PF00849">
    <property type="entry name" value="PseudoU_synth_2"/>
    <property type="match status" value="1"/>
</dbReference>